<reference evidence="2" key="1">
    <citation type="submission" date="2021-04" db="EMBL/GenBank/DDBJ databases">
        <authorList>
            <person name="Tunstrom K."/>
        </authorList>
    </citation>
    <scope>NUCLEOTIDE SEQUENCE</scope>
</reference>
<dbReference type="PANTHER" id="PTHR10773">
    <property type="entry name" value="DNA-DIRECTED RNA POLYMERASES I, II, AND III SUBUNIT RPABC2"/>
    <property type="match status" value="1"/>
</dbReference>
<proteinExistence type="predicted"/>
<dbReference type="Proteomes" id="UP000691718">
    <property type="component" value="Unassembled WGS sequence"/>
</dbReference>
<evidence type="ECO:0000313" key="2">
    <source>
        <dbReference type="EMBL" id="CAG4939147.1"/>
    </source>
</evidence>
<feature type="compositionally biased region" description="Basic residues" evidence="1">
    <location>
        <begin position="264"/>
        <end position="275"/>
    </location>
</feature>
<feature type="region of interest" description="Disordered" evidence="1">
    <location>
        <begin position="245"/>
        <end position="275"/>
    </location>
</feature>
<dbReference type="AlphaFoldDB" id="A0A8S3W3J3"/>
<feature type="region of interest" description="Disordered" evidence="1">
    <location>
        <begin position="18"/>
        <end position="103"/>
    </location>
</feature>
<evidence type="ECO:0000313" key="3">
    <source>
        <dbReference type="Proteomes" id="UP000691718"/>
    </source>
</evidence>
<keyword evidence="3" id="KW-1185">Reference proteome</keyword>
<dbReference type="PANTHER" id="PTHR10773:SF19">
    <property type="match status" value="1"/>
</dbReference>
<dbReference type="OrthoDB" id="6776127at2759"/>
<protein>
    <submittedName>
        <fullName evidence="2">(apollo) hypothetical protein</fullName>
    </submittedName>
</protein>
<accession>A0A8S3W3J3</accession>
<evidence type="ECO:0000256" key="1">
    <source>
        <dbReference type="SAM" id="MobiDB-lite"/>
    </source>
</evidence>
<sequence length="275" mass="31905">MPLPNSRSLALKEIIKDLQKNSSTNSEVEKENLLPVSPTDQKEPIENQVVPSTSKRNIPLNERAYNVHQSLRDKGSSYSSDQKSDQDFSPASDDDREYIPPSIADNGEKIKVCKVFFKNTLGLNDRPIRTVIEKLNSSGIVEPELRGKHNKHRQVPVELLDGVRQHINSIPRIESHLLRKQTSREYIDGGKTLTDLHTDYKNDCEKNGLPYVKIHTYRKFFKEEFNISFYIPKKDQCGDCIKYQNSQPSEKEKLEEEHRIHLQEKRKKPSRKIER</sequence>
<dbReference type="EMBL" id="CAJQZP010000117">
    <property type="protein sequence ID" value="CAG4939147.1"/>
    <property type="molecule type" value="Genomic_DNA"/>
</dbReference>
<organism evidence="2 3">
    <name type="scientific">Parnassius apollo</name>
    <name type="common">Apollo butterfly</name>
    <name type="synonym">Papilio apollo</name>
    <dbReference type="NCBI Taxonomy" id="110799"/>
    <lineage>
        <taxon>Eukaryota</taxon>
        <taxon>Metazoa</taxon>
        <taxon>Ecdysozoa</taxon>
        <taxon>Arthropoda</taxon>
        <taxon>Hexapoda</taxon>
        <taxon>Insecta</taxon>
        <taxon>Pterygota</taxon>
        <taxon>Neoptera</taxon>
        <taxon>Endopterygota</taxon>
        <taxon>Lepidoptera</taxon>
        <taxon>Glossata</taxon>
        <taxon>Ditrysia</taxon>
        <taxon>Papilionoidea</taxon>
        <taxon>Papilionidae</taxon>
        <taxon>Parnassiinae</taxon>
        <taxon>Parnassini</taxon>
        <taxon>Parnassius</taxon>
        <taxon>Parnassius</taxon>
    </lineage>
</organism>
<name>A0A8S3W3J3_PARAO</name>
<gene>
    <name evidence="2" type="ORF">PAPOLLO_LOCUS1745</name>
</gene>
<comment type="caution">
    <text evidence="2">The sequence shown here is derived from an EMBL/GenBank/DDBJ whole genome shotgun (WGS) entry which is preliminary data.</text>
</comment>
<feature type="compositionally biased region" description="Basic and acidic residues" evidence="1">
    <location>
        <begin position="249"/>
        <end position="263"/>
    </location>
</feature>